<name>A5DTF6_LODEL</name>
<keyword evidence="1" id="KW-1133">Transmembrane helix</keyword>
<gene>
    <name evidence="2" type="ORF">LELG_00642</name>
</gene>
<evidence type="ECO:0000313" key="3">
    <source>
        <dbReference type="Proteomes" id="UP000001996"/>
    </source>
</evidence>
<sequence>MVGFGCGLECKEVEETEVVGVELFGSELAPPVFATSLVSDFSGDLDSVSLLSFNADWDFVGDVFASREALDTSLCSFASFVPLISFESFASFVPLISFESFASFGVFEAFESFISFTLFASFFSSLAMFTVKISIYGCWMCKYKYKYKYKWIVYYGGVGGRGIEVVVCGNLKLTLQDVYISRNEC</sequence>
<feature type="transmembrane region" description="Helical" evidence="1">
    <location>
        <begin position="74"/>
        <end position="96"/>
    </location>
</feature>
<evidence type="ECO:0000256" key="1">
    <source>
        <dbReference type="SAM" id="Phobius"/>
    </source>
</evidence>
<keyword evidence="3" id="KW-1185">Reference proteome</keyword>
<dbReference type="EMBL" id="CH981524">
    <property type="protein sequence ID" value="EDK42465.1"/>
    <property type="molecule type" value="Genomic_DNA"/>
</dbReference>
<dbReference type="HOGENOM" id="CLU_1461568_0_0_1"/>
<dbReference type="AlphaFoldDB" id="A5DTF6"/>
<evidence type="ECO:0000313" key="2">
    <source>
        <dbReference type="EMBL" id="EDK42465.1"/>
    </source>
</evidence>
<feature type="transmembrane region" description="Helical" evidence="1">
    <location>
        <begin position="116"/>
        <end position="139"/>
    </location>
</feature>
<protein>
    <submittedName>
        <fullName evidence="2">Uncharacterized protein</fullName>
    </submittedName>
</protein>
<keyword evidence="1" id="KW-0812">Transmembrane</keyword>
<organism evidence="2 3">
    <name type="scientific">Lodderomyces elongisporus (strain ATCC 11503 / CBS 2605 / JCM 1781 / NBRC 1676 / NRRL YB-4239)</name>
    <name type="common">Yeast</name>
    <name type="synonym">Saccharomyces elongisporus</name>
    <dbReference type="NCBI Taxonomy" id="379508"/>
    <lineage>
        <taxon>Eukaryota</taxon>
        <taxon>Fungi</taxon>
        <taxon>Dikarya</taxon>
        <taxon>Ascomycota</taxon>
        <taxon>Saccharomycotina</taxon>
        <taxon>Pichiomycetes</taxon>
        <taxon>Debaryomycetaceae</taxon>
        <taxon>Candida/Lodderomyces clade</taxon>
        <taxon>Lodderomyces</taxon>
    </lineage>
</organism>
<reference evidence="2 3" key="1">
    <citation type="journal article" date="2009" name="Nature">
        <title>Evolution of pathogenicity and sexual reproduction in eight Candida genomes.</title>
        <authorList>
            <person name="Butler G."/>
            <person name="Rasmussen M.D."/>
            <person name="Lin M.F."/>
            <person name="Santos M.A."/>
            <person name="Sakthikumar S."/>
            <person name="Munro C.A."/>
            <person name="Rheinbay E."/>
            <person name="Grabherr M."/>
            <person name="Forche A."/>
            <person name="Reedy J.L."/>
            <person name="Agrafioti I."/>
            <person name="Arnaud M.B."/>
            <person name="Bates S."/>
            <person name="Brown A.J."/>
            <person name="Brunke S."/>
            <person name="Costanzo M.C."/>
            <person name="Fitzpatrick D.A."/>
            <person name="de Groot P.W."/>
            <person name="Harris D."/>
            <person name="Hoyer L.L."/>
            <person name="Hube B."/>
            <person name="Klis F.M."/>
            <person name="Kodira C."/>
            <person name="Lennard N."/>
            <person name="Logue M.E."/>
            <person name="Martin R."/>
            <person name="Neiman A.M."/>
            <person name="Nikolaou E."/>
            <person name="Quail M.A."/>
            <person name="Quinn J."/>
            <person name="Santos M.C."/>
            <person name="Schmitzberger F.F."/>
            <person name="Sherlock G."/>
            <person name="Shah P."/>
            <person name="Silverstein K.A."/>
            <person name="Skrzypek M.S."/>
            <person name="Soll D."/>
            <person name="Staggs R."/>
            <person name="Stansfield I."/>
            <person name="Stumpf M.P."/>
            <person name="Sudbery P.E."/>
            <person name="Srikantha T."/>
            <person name="Zeng Q."/>
            <person name="Berman J."/>
            <person name="Berriman M."/>
            <person name="Heitman J."/>
            <person name="Gow N.A."/>
            <person name="Lorenz M.C."/>
            <person name="Birren B.W."/>
            <person name="Kellis M."/>
            <person name="Cuomo C.A."/>
        </authorList>
    </citation>
    <scope>NUCLEOTIDE SEQUENCE [LARGE SCALE GENOMIC DNA]</scope>
    <source>
        <strain evidence="3">ATCC 11503 / BCRC 21390 / CBS 2605 / JCM 1781 / NBRC 1676 / NRRL YB-4239</strain>
    </source>
</reference>
<dbReference type="InParanoid" id="A5DTF6"/>
<accession>A5DTF6</accession>
<keyword evidence="1" id="KW-0472">Membrane</keyword>
<dbReference type="Proteomes" id="UP000001996">
    <property type="component" value="Unassembled WGS sequence"/>
</dbReference>
<proteinExistence type="predicted"/>
<dbReference type="VEuPathDB" id="FungiDB:LELG_00642"/>